<sequence length="277" mass="30197">MTQCVALVTGSNKGIGFAIVRALCKQLDNGIVYLTARNEERGREAVARLSQEGLQPKFHQLDVTDGASVRKLQGYLKETHGGLDILVNNAGIAFKTDTTEPFAVQASVTVATNFTALLDVSRALIPLVRSHGRIVNMVSRAAEWAYNKLSPEIQGRFKAVKSEQDVEQLMREFVECANAGDPLTKGWPDSAYGTSKFGVIALTRVQAADIAKEKTKEDVLLTCCTPGYVGTDMTSYKGPLTIDEGAVTPVYLALLPPSSEELNGKMFGDEKLYDEFW</sequence>
<dbReference type="GeneID" id="119741672"/>
<keyword evidence="2" id="KW-0521">NADP</keyword>
<evidence type="ECO:0000256" key="3">
    <source>
        <dbReference type="ARBA" id="ARBA00023002"/>
    </source>
</evidence>
<organism evidence="6 7">
    <name type="scientific">Patiria miniata</name>
    <name type="common">Bat star</name>
    <name type="synonym">Asterina miniata</name>
    <dbReference type="NCBI Taxonomy" id="46514"/>
    <lineage>
        <taxon>Eukaryota</taxon>
        <taxon>Metazoa</taxon>
        <taxon>Echinodermata</taxon>
        <taxon>Eleutherozoa</taxon>
        <taxon>Asterozoa</taxon>
        <taxon>Asteroidea</taxon>
        <taxon>Valvatacea</taxon>
        <taxon>Valvatida</taxon>
        <taxon>Asterinidae</taxon>
        <taxon>Patiria</taxon>
    </lineage>
</organism>
<proteinExistence type="inferred from homology"/>
<dbReference type="InterPro" id="IPR002347">
    <property type="entry name" value="SDR_fam"/>
</dbReference>
<dbReference type="OrthoDB" id="7289984at2759"/>
<evidence type="ECO:0000313" key="6">
    <source>
        <dbReference type="EnsemblMetazoa" id="XP_038073440.1"/>
    </source>
</evidence>
<dbReference type="EC" id="1.1.1.184" evidence="4"/>
<evidence type="ECO:0000256" key="2">
    <source>
        <dbReference type="ARBA" id="ARBA00022857"/>
    </source>
</evidence>
<evidence type="ECO:0000256" key="1">
    <source>
        <dbReference type="ARBA" id="ARBA00006484"/>
    </source>
</evidence>
<dbReference type="Proteomes" id="UP000887568">
    <property type="component" value="Unplaced"/>
</dbReference>
<dbReference type="GO" id="GO:0004090">
    <property type="term" value="F:carbonyl reductase (NADPH) activity"/>
    <property type="evidence" value="ECO:0007669"/>
    <property type="project" value="UniProtKB-EC"/>
</dbReference>
<accession>A0A914BC77</accession>
<dbReference type="PRINTS" id="PR00081">
    <property type="entry name" value="GDHRDH"/>
</dbReference>
<dbReference type="CDD" id="cd05324">
    <property type="entry name" value="carb_red_PTCR-like_SDR_c"/>
    <property type="match status" value="1"/>
</dbReference>
<protein>
    <recommendedName>
        <fullName evidence="4">carbonyl reductase (NADPH)</fullName>
        <ecNumber evidence="4">1.1.1.184</ecNumber>
    </recommendedName>
</protein>
<keyword evidence="3" id="KW-0560">Oxidoreductase</keyword>
<dbReference type="InterPro" id="IPR036291">
    <property type="entry name" value="NAD(P)-bd_dom_sf"/>
</dbReference>
<evidence type="ECO:0000313" key="7">
    <source>
        <dbReference type="Proteomes" id="UP000887568"/>
    </source>
</evidence>
<dbReference type="PANTHER" id="PTHR43963">
    <property type="entry name" value="CARBONYL REDUCTASE 1-RELATED"/>
    <property type="match status" value="1"/>
</dbReference>
<reference evidence="6" key="1">
    <citation type="submission" date="2022-11" db="UniProtKB">
        <authorList>
            <consortium name="EnsemblMetazoa"/>
        </authorList>
    </citation>
    <scope>IDENTIFICATION</scope>
</reference>
<name>A0A914BC77_PATMI</name>
<dbReference type="RefSeq" id="XP_038073440.1">
    <property type="nucleotide sequence ID" value="XM_038217512.1"/>
</dbReference>
<evidence type="ECO:0000256" key="4">
    <source>
        <dbReference type="ARBA" id="ARBA00026118"/>
    </source>
</evidence>
<dbReference type="InterPro" id="IPR045313">
    <property type="entry name" value="CBR1-like"/>
</dbReference>
<dbReference type="InterPro" id="IPR020904">
    <property type="entry name" value="Sc_DH/Rdtase_CS"/>
</dbReference>
<dbReference type="EnsemblMetazoa" id="XM_038217512.1">
    <property type="protein sequence ID" value="XP_038073440.1"/>
    <property type="gene ID" value="LOC119741672"/>
</dbReference>
<dbReference type="OMA" id="FYFYMST"/>
<dbReference type="Pfam" id="PF00106">
    <property type="entry name" value="adh_short"/>
    <property type="match status" value="2"/>
</dbReference>
<dbReference type="PANTHER" id="PTHR43963:SF4">
    <property type="entry name" value="CARBONYL REDUCTASE (NADPH)"/>
    <property type="match status" value="1"/>
</dbReference>
<comment type="similarity">
    <text evidence="1 5">Belongs to the short-chain dehydrogenases/reductases (SDR) family.</text>
</comment>
<evidence type="ECO:0000256" key="5">
    <source>
        <dbReference type="RuleBase" id="RU000363"/>
    </source>
</evidence>
<dbReference type="PROSITE" id="PS00061">
    <property type="entry name" value="ADH_SHORT"/>
    <property type="match status" value="1"/>
</dbReference>
<dbReference type="AlphaFoldDB" id="A0A914BC77"/>
<dbReference type="SUPFAM" id="SSF51735">
    <property type="entry name" value="NAD(P)-binding Rossmann-fold domains"/>
    <property type="match status" value="1"/>
</dbReference>
<dbReference type="PRINTS" id="PR00080">
    <property type="entry name" value="SDRFAMILY"/>
</dbReference>
<dbReference type="Gene3D" id="3.40.50.720">
    <property type="entry name" value="NAD(P)-binding Rossmann-like Domain"/>
    <property type="match status" value="1"/>
</dbReference>
<keyword evidence="7" id="KW-1185">Reference proteome</keyword>